<organism evidence="3 4">
    <name type="scientific">Ornithinimicrobium tianjinense</name>
    <dbReference type="NCBI Taxonomy" id="1195761"/>
    <lineage>
        <taxon>Bacteria</taxon>
        <taxon>Bacillati</taxon>
        <taxon>Actinomycetota</taxon>
        <taxon>Actinomycetes</taxon>
        <taxon>Micrococcales</taxon>
        <taxon>Ornithinimicrobiaceae</taxon>
        <taxon>Ornithinimicrobium</taxon>
    </lineage>
</organism>
<evidence type="ECO:0000256" key="1">
    <source>
        <dbReference type="SAM" id="SignalP"/>
    </source>
</evidence>
<evidence type="ECO:0000313" key="3">
    <source>
        <dbReference type="EMBL" id="GGF38495.1"/>
    </source>
</evidence>
<proteinExistence type="predicted"/>
<keyword evidence="4" id="KW-1185">Reference proteome</keyword>
<feature type="domain" description="SAF" evidence="2">
    <location>
        <begin position="30"/>
        <end position="92"/>
    </location>
</feature>
<dbReference type="InterPro" id="IPR013974">
    <property type="entry name" value="SAF"/>
</dbReference>
<feature type="chain" id="PRO_5037332676" description="SAF domain-containing protein" evidence="1">
    <location>
        <begin position="24"/>
        <end position="185"/>
    </location>
</feature>
<protein>
    <recommendedName>
        <fullName evidence="2">SAF domain-containing protein</fullName>
    </recommendedName>
</protein>
<dbReference type="SMART" id="SM00858">
    <property type="entry name" value="SAF"/>
    <property type="match status" value="1"/>
</dbReference>
<gene>
    <name evidence="3" type="ORF">GCM10011366_02590</name>
</gene>
<dbReference type="EMBL" id="BMEM01000001">
    <property type="protein sequence ID" value="GGF38495.1"/>
    <property type="molecule type" value="Genomic_DNA"/>
</dbReference>
<accession>A0A917BDP5</accession>
<dbReference type="Proteomes" id="UP000605670">
    <property type="component" value="Unassembled WGS sequence"/>
</dbReference>
<comment type="caution">
    <text evidence="3">The sequence shown here is derived from an EMBL/GenBank/DDBJ whole genome shotgun (WGS) entry which is preliminary data.</text>
</comment>
<name>A0A917BDP5_9MICO</name>
<reference evidence="3" key="2">
    <citation type="submission" date="2020-09" db="EMBL/GenBank/DDBJ databases">
        <authorList>
            <person name="Sun Q."/>
            <person name="Zhou Y."/>
        </authorList>
    </citation>
    <scope>NUCLEOTIDE SEQUENCE</scope>
    <source>
        <strain evidence="3">CGMCC 1.12160</strain>
    </source>
</reference>
<evidence type="ECO:0000313" key="4">
    <source>
        <dbReference type="Proteomes" id="UP000605670"/>
    </source>
</evidence>
<reference evidence="3" key="1">
    <citation type="journal article" date="2014" name="Int. J. Syst. Evol. Microbiol.">
        <title>Complete genome sequence of Corynebacterium casei LMG S-19264T (=DSM 44701T), isolated from a smear-ripened cheese.</title>
        <authorList>
            <consortium name="US DOE Joint Genome Institute (JGI-PGF)"/>
            <person name="Walter F."/>
            <person name="Albersmeier A."/>
            <person name="Kalinowski J."/>
            <person name="Ruckert C."/>
        </authorList>
    </citation>
    <scope>NUCLEOTIDE SEQUENCE</scope>
    <source>
        <strain evidence="3">CGMCC 1.12160</strain>
    </source>
</reference>
<evidence type="ECO:0000259" key="2">
    <source>
        <dbReference type="SMART" id="SM00858"/>
    </source>
</evidence>
<feature type="signal peptide" evidence="1">
    <location>
        <begin position="1"/>
        <end position="23"/>
    </location>
</feature>
<dbReference type="CDD" id="cd11614">
    <property type="entry name" value="SAF_CpaB_FlgA_like"/>
    <property type="match status" value="1"/>
</dbReference>
<dbReference type="Pfam" id="PF08666">
    <property type="entry name" value="SAF"/>
    <property type="match status" value="1"/>
</dbReference>
<sequence>MRRLVAAVLAAAAVLAVGRLALARPAPGTEPVVVAVGPVAVGTTLTPALLEVRHLARDAIPEGAVRDVGSASGRAASSVLVPGEVVTASDLGGSSLLTDQPGGTRGVFLPVPEPPLLAALRGGDRVDVRSPVDGSRVVEDALVLAVHAGEDGGLWLAVTDDGAGALAAARGADPAGGSLLVSLRN</sequence>
<dbReference type="AlphaFoldDB" id="A0A917BDP5"/>
<keyword evidence="1" id="KW-0732">Signal</keyword>